<dbReference type="OrthoDB" id="9914680at2759"/>
<keyword evidence="9" id="KW-1185">Reference proteome</keyword>
<dbReference type="PANTHER" id="PTHR46144">
    <property type="entry name" value="ZINC FINGER PROTEIN 385B-LIKE"/>
    <property type="match status" value="1"/>
</dbReference>
<evidence type="ECO:0000313" key="9">
    <source>
        <dbReference type="Proteomes" id="UP000008143"/>
    </source>
</evidence>
<evidence type="ECO:0000313" key="11">
    <source>
        <dbReference type="Xenbase" id="XB-GENE-5725481"/>
    </source>
</evidence>
<organism evidence="9 10">
    <name type="scientific">Xenopus tropicalis</name>
    <name type="common">Western clawed frog</name>
    <name type="synonym">Silurana tropicalis</name>
    <dbReference type="NCBI Taxonomy" id="8364"/>
    <lineage>
        <taxon>Eukaryota</taxon>
        <taxon>Metazoa</taxon>
        <taxon>Chordata</taxon>
        <taxon>Craniata</taxon>
        <taxon>Vertebrata</taxon>
        <taxon>Euteleostomi</taxon>
        <taxon>Amphibia</taxon>
        <taxon>Batrachia</taxon>
        <taxon>Anura</taxon>
        <taxon>Pipoidea</taxon>
        <taxon>Pipidae</taxon>
        <taxon>Xenopodinae</taxon>
        <taxon>Xenopus</taxon>
        <taxon>Silurana</taxon>
    </lineage>
</organism>
<evidence type="ECO:0000256" key="3">
    <source>
        <dbReference type="ARBA" id="ARBA00022737"/>
    </source>
</evidence>
<name>A0A8J0SS21_XENTR</name>
<evidence type="ECO:0000313" key="10">
    <source>
        <dbReference type="RefSeq" id="XP_012820960.1"/>
    </source>
</evidence>
<reference evidence="10" key="1">
    <citation type="submission" date="2025-08" db="UniProtKB">
        <authorList>
            <consortium name="RefSeq"/>
        </authorList>
    </citation>
    <scope>IDENTIFICATION</scope>
    <source>
        <strain evidence="10">Nigerian</strain>
        <tissue evidence="10">Liver and blood</tissue>
    </source>
</reference>
<dbReference type="AGR" id="Xenbase:XB-GENE-5725481"/>
<dbReference type="GO" id="GO:0005634">
    <property type="term" value="C:nucleus"/>
    <property type="evidence" value="ECO:0007669"/>
    <property type="project" value="UniProtKB-SubCell"/>
</dbReference>
<keyword evidence="4" id="KW-0863">Zinc-finger</keyword>
<feature type="domain" description="C2H2-type" evidence="8">
    <location>
        <begin position="56"/>
        <end position="79"/>
    </location>
</feature>
<dbReference type="CTD" id="100486850"/>
<evidence type="ECO:0000256" key="2">
    <source>
        <dbReference type="ARBA" id="ARBA00022723"/>
    </source>
</evidence>
<evidence type="ECO:0000259" key="8">
    <source>
        <dbReference type="Pfam" id="PF12874"/>
    </source>
</evidence>
<proteinExistence type="predicted"/>
<dbReference type="GeneID" id="100486850"/>
<feature type="compositionally biased region" description="Basic and acidic residues" evidence="7">
    <location>
        <begin position="100"/>
        <end position="121"/>
    </location>
</feature>
<evidence type="ECO:0000256" key="7">
    <source>
        <dbReference type="SAM" id="MobiDB-lite"/>
    </source>
</evidence>
<dbReference type="InterPro" id="IPR051868">
    <property type="entry name" value="ZN346_ZMAT4"/>
</dbReference>
<feature type="compositionally biased region" description="Polar residues" evidence="7">
    <location>
        <begin position="87"/>
        <end position="97"/>
    </location>
</feature>
<dbReference type="Proteomes" id="UP000008143">
    <property type="component" value="Chromosome 6"/>
</dbReference>
<dbReference type="SUPFAM" id="SSF57667">
    <property type="entry name" value="beta-beta-alpha zinc fingers"/>
    <property type="match status" value="1"/>
</dbReference>
<dbReference type="InterPro" id="IPR013087">
    <property type="entry name" value="Znf_C2H2_type"/>
</dbReference>
<dbReference type="Gene3D" id="3.30.160.60">
    <property type="entry name" value="Classic Zinc Finger"/>
    <property type="match status" value="1"/>
</dbReference>
<keyword evidence="2" id="KW-0479">Metal-binding</keyword>
<evidence type="ECO:0000256" key="6">
    <source>
        <dbReference type="ARBA" id="ARBA00023242"/>
    </source>
</evidence>
<gene>
    <name evidence="11" type="primary">XB5725480</name>
    <name evidence="10" type="synonym">LOC100486850</name>
</gene>
<keyword evidence="3" id="KW-0677">Repeat</keyword>
<dbReference type="PANTHER" id="PTHR46144:SF6">
    <property type="entry name" value="C2H2-TYPE DOMAIN-CONTAINING PROTEIN"/>
    <property type="match status" value="1"/>
</dbReference>
<sequence length="233" mass="26686">MYRRRKSGRRLRSSYNPYYRRYTPDLDDHVFKDDDLVDLRREKAGPMQSKPRYGHRCKVCNIVCTSAYQLDEHLLGMKHKANLKENITSAETQSSPVNLEKQDSPEHSEECKSQESSENKDSTLLVLQDNKDLYQFLECFEVASDSDVSFISKVAKTFRCALQRFGKDTLKKEVCQEEVPSRKGSFFGDLPITAEALSKPLNSEANTSQNTQMETEVISLEDLVTTCSDDEDT</sequence>
<dbReference type="Pfam" id="PF12874">
    <property type="entry name" value="zf-met"/>
    <property type="match status" value="1"/>
</dbReference>
<dbReference type="GO" id="GO:0008270">
    <property type="term" value="F:zinc ion binding"/>
    <property type="evidence" value="ECO:0007669"/>
    <property type="project" value="UniProtKB-KW"/>
</dbReference>
<dbReference type="Xenbase" id="XB-GENE-5725481">
    <property type="gene designation" value="XB5725480"/>
</dbReference>
<evidence type="ECO:0000256" key="5">
    <source>
        <dbReference type="ARBA" id="ARBA00022833"/>
    </source>
</evidence>
<protein>
    <submittedName>
        <fullName evidence="10">Uncharacterized protein LOC100486850</fullName>
    </submittedName>
</protein>
<keyword evidence="5" id="KW-0862">Zinc</keyword>
<dbReference type="RefSeq" id="XP_012820960.1">
    <property type="nucleotide sequence ID" value="XM_012965506.3"/>
</dbReference>
<comment type="subcellular location">
    <subcellularLocation>
        <location evidence="1">Nucleus</location>
    </subcellularLocation>
</comment>
<dbReference type="KEGG" id="xtr:100486850"/>
<feature type="region of interest" description="Disordered" evidence="7">
    <location>
        <begin position="87"/>
        <end position="122"/>
    </location>
</feature>
<accession>A0A8J0SS21</accession>
<dbReference type="AlphaFoldDB" id="A0A8J0SS21"/>
<evidence type="ECO:0000256" key="1">
    <source>
        <dbReference type="ARBA" id="ARBA00004123"/>
    </source>
</evidence>
<keyword evidence="6" id="KW-0539">Nucleus</keyword>
<dbReference type="InterPro" id="IPR036236">
    <property type="entry name" value="Znf_C2H2_sf"/>
</dbReference>
<evidence type="ECO:0000256" key="4">
    <source>
        <dbReference type="ARBA" id="ARBA00022771"/>
    </source>
</evidence>